<accession>A0AAE3GGX5</accession>
<dbReference type="Proteomes" id="UP001206128">
    <property type="component" value="Unassembled WGS sequence"/>
</dbReference>
<evidence type="ECO:0000313" key="1">
    <source>
        <dbReference type="EMBL" id="MCP2167084.1"/>
    </source>
</evidence>
<proteinExistence type="predicted"/>
<dbReference type="EMBL" id="JAMTCK010000009">
    <property type="protein sequence ID" value="MCP2167084.1"/>
    <property type="molecule type" value="Genomic_DNA"/>
</dbReference>
<reference evidence="1" key="1">
    <citation type="submission" date="2022-06" db="EMBL/GenBank/DDBJ databases">
        <title>Genomic Encyclopedia of Archaeal and Bacterial Type Strains, Phase II (KMG-II): from individual species to whole genera.</title>
        <authorList>
            <person name="Goeker M."/>
        </authorList>
    </citation>
    <scope>NUCLEOTIDE SEQUENCE</scope>
    <source>
        <strain evidence="1">DSM 43935</strain>
    </source>
</reference>
<evidence type="ECO:0000313" key="2">
    <source>
        <dbReference type="Proteomes" id="UP001206128"/>
    </source>
</evidence>
<sequence length="76" mass="8215">MACWAILVGQVLTIHYFGPEDYCVYPSCSPSQEQALAFTVPGVLTGLVMIIMGCWSPGCGGGSGHWFRSWCGWPPC</sequence>
<protein>
    <submittedName>
        <fullName evidence="1">Uncharacterized protein</fullName>
    </submittedName>
</protein>
<organism evidence="1 2">
    <name type="scientific">Goodfellowiella coeruleoviolacea</name>
    <dbReference type="NCBI Taxonomy" id="334858"/>
    <lineage>
        <taxon>Bacteria</taxon>
        <taxon>Bacillati</taxon>
        <taxon>Actinomycetota</taxon>
        <taxon>Actinomycetes</taxon>
        <taxon>Pseudonocardiales</taxon>
        <taxon>Pseudonocardiaceae</taxon>
        <taxon>Goodfellowiella</taxon>
    </lineage>
</organism>
<keyword evidence="2" id="KW-1185">Reference proteome</keyword>
<comment type="caution">
    <text evidence="1">The sequence shown here is derived from an EMBL/GenBank/DDBJ whole genome shotgun (WGS) entry which is preliminary data.</text>
</comment>
<gene>
    <name evidence="1" type="ORF">LX83_003957</name>
</gene>
<name>A0AAE3GGX5_9PSEU</name>
<dbReference type="AlphaFoldDB" id="A0AAE3GGX5"/>